<dbReference type="AlphaFoldDB" id="A0A382JT80"/>
<protein>
    <submittedName>
        <fullName evidence="1">Uncharacterized protein</fullName>
    </submittedName>
</protein>
<evidence type="ECO:0000313" key="1">
    <source>
        <dbReference type="EMBL" id="SVC15694.1"/>
    </source>
</evidence>
<name>A0A382JT80_9ZZZZ</name>
<dbReference type="EMBL" id="UINC01076478">
    <property type="protein sequence ID" value="SVC15694.1"/>
    <property type="molecule type" value="Genomic_DNA"/>
</dbReference>
<proteinExistence type="predicted"/>
<sequence length="35" mass="4137">MHVHDGSGKFRCSQPWQKLSKHNLHFLFSKERAQA</sequence>
<reference evidence="1" key="1">
    <citation type="submission" date="2018-05" db="EMBL/GenBank/DDBJ databases">
        <authorList>
            <person name="Lanie J.A."/>
            <person name="Ng W.-L."/>
            <person name="Kazmierczak K.M."/>
            <person name="Andrzejewski T.M."/>
            <person name="Davidsen T.M."/>
            <person name="Wayne K.J."/>
            <person name="Tettelin H."/>
            <person name="Glass J.I."/>
            <person name="Rusch D."/>
            <person name="Podicherti R."/>
            <person name="Tsui H.-C.T."/>
            <person name="Winkler M.E."/>
        </authorList>
    </citation>
    <scope>NUCLEOTIDE SEQUENCE</scope>
</reference>
<accession>A0A382JT80</accession>
<feature type="non-terminal residue" evidence="1">
    <location>
        <position position="35"/>
    </location>
</feature>
<gene>
    <name evidence="1" type="ORF">METZ01_LOCUS268548</name>
</gene>
<organism evidence="1">
    <name type="scientific">marine metagenome</name>
    <dbReference type="NCBI Taxonomy" id="408172"/>
    <lineage>
        <taxon>unclassified sequences</taxon>
        <taxon>metagenomes</taxon>
        <taxon>ecological metagenomes</taxon>
    </lineage>
</organism>